<evidence type="ECO:0000313" key="2">
    <source>
        <dbReference type="Proteomes" id="UP001055811"/>
    </source>
</evidence>
<accession>A0ACB9FCH4</accession>
<comment type="caution">
    <text evidence="1">The sequence shown here is derived from an EMBL/GenBank/DDBJ whole genome shotgun (WGS) entry which is preliminary data.</text>
</comment>
<evidence type="ECO:0000313" key="1">
    <source>
        <dbReference type="EMBL" id="KAI3768799.1"/>
    </source>
</evidence>
<dbReference type="EMBL" id="CM042011">
    <property type="protein sequence ID" value="KAI3768799.1"/>
    <property type="molecule type" value="Genomic_DNA"/>
</dbReference>
<organism evidence="1 2">
    <name type="scientific">Cichorium intybus</name>
    <name type="common">Chicory</name>
    <dbReference type="NCBI Taxonomy" id="13427"/>
    <lineage>
        <taxon>Eukaryota</taxon>
        <taxon>Viridiplantae</taxon>
        <taxon>Streptophyta</taxon>
        <taxon>Embryophyta</taxon>
        <taxon>Tracheophyta</taxon>
        <taxon>Spermatophyta</taxon>
        <taxon>Magnoliopsida</taxon>
        <taxon>eudicotyledons</taxon>
        <taxon>Gunneridae</taxon>
        <taxon>Pentapetalae</taxon>
        <taxon>asterids</taxon>
        <taxon>campanulids</taxon>
        <taxon>Asterales</taxon>
        <taxon>Asteraceae</taxon>
        <taxon>Cichorioideae</taxon>
        <taxon>Cichorieae</taxon>
        <taxon>Cichoriinae</taxon>
        <taxon>Cichorium</taxon>
    </lineage>
</organism>
<sequence>MPKITVVEALLFGDNEAKAAATEAVIHFTNKQRHKLADNGAIPPLVSMLHNTRDFKALESALFALLSLAYGSERNKIRIAKSGAIPLLLNLIQSQIHPLIDHAIAAVLILSSCSSNKPLMAASGAIEILNQILLRNNTTQVKLDIIVTLHNLSPWIPTVLLSSTSISLIHLIHESEKSSKLVEKSICLLEHLSSSSEIALRAIALTEIGIRALVETVEEGSKQSKEYAVGILLMICESSRERYRGMILCEGAIPGLLQASLDGTRRGKGNAKSLLRLLRDCESGCGVERSKNVVLEEVMGEIYRGGTEVEMVEEMIARLST</sequence>
<name>A0ACB9FCH4_CICIN</name>
<protein>
    <submittedName>
        <fullName evidence="1">Uncharacterized protein</fullName>
    </submittedName>
</protein>
<reference evidence="2" key="1">
    <citation type="journal article" date="2022" name="Mol. Ecol. Resour.">
        <title>The genomes of chicory, endive, great burdock and yacon provide insights into Asteraceae palaeo-polyploidization history and plant inulin production.</title>
        <authorList>
            <person name="Fan W."/>
            <person name="Wang S."/>
            <person name="Wang H."/>
            <person name="Wang A."/>
            <person name="Jiang F."/>
            <person name="Liu H."/>
            <person name="Zhao H."/>
            <person name="Xu D."/>
            <person name="Zhang Y."/>
        </authorList>
    </citation>
    <scope>NUCLEOTIDE SEQUENCE [LARGE SCALE GENOMIC DNA]</scope>
    <source>
        <strain evidence="2">cv. Punajuju</strain>
    </source>
</reference>
<gene>
    <name evidence="1" type="ORF">L2E82_19633</name>
</gene>
<reference evidence="1 2" key="2">
    <citation type="journal article" date="2022" name="Mol. Ecol. Resour.">
        <title>The genomes of chicory, endive, great burdock and yacon provide insights into Asteraceae paleo-polyploidization history and plant inulin production.</title>
        <authorList>
            <person name="Fan W."/>
            <person name="Wang S."/>
            <person name="Wang H."/>
            <person name="Wang A."/>
            <person name="Jiang F."/>
            <person name="Liu H."/>
            <person name="Zhao H."/>
            <person name="Xu D."/>
            <person name="Zhang Y."/>
        </authorList>
    </citation>
    <scope>NUCLEOTIDE SEQUENCE [LARGE SCALE GENOMIC DNA]</scope>
    <source>
        <strain evidence="2">cv. Punajuju</strain>
        <tissue evidence="1">Leaves</tissue>
    </source>
</reference>
<dbReference type="Proteomes" id="UP001055811">
    <property type="component" value="Linkage Group LG03"/>
</dbReference>
<proteinExistence type="predicted"/>
<keyword evidence="2" id="KW-1185">Reference proteome</keyword>